<reference evidence="1" key="1">
    <citation type="submission" date="2019-08" db="EMBL/GenBank/DDBJ databases">
        <title>Genome sequence of Clostridiales bacterium MT110.</title>
        <authorList>
            <person name="Cao J."/>
        </authorList>
    </citation>
    <scope>NUCLEOTIDE SEQUENCE</scope>
    <source>
        <strain evidence="1">MT110</strain>
    </source>
</reference>
<sequence>MFETRRLNARDKVIVTAAVCGAIPTKNDNPNLPTQPEEIAESVIACYEAGAAVAHIHVRDDNDRSSMSFEKFEKTVSLIRAAKCPIVLNLTTSGAIGATDEDRMLPFMKLSPELASFDAGTMNWMHSSVFMNEPAFLEKLGLRMQEYNVKPEIEIFDMGMLNTALYYEKKGILKGPLHFQICLGAPGGMKADVENLLYVVNHLPENCTWGTFGIGKGAMEITLAALALGGNIRTGFEDNVYFNYGELAASNAQFVGRIKRLALEANKTLATPDEAREILGLK</sequence>
<organism evidence="1 2">
    <name type="scientific">Anoxybacterium hadale</name>
    <dbReference type="NCBI Taxonomy" id="3408580"/>
    <lineage>
        <taxon>Bacteria</taxon>
        <taxon>Bacillati</taxon>
        <taxon>Bacillota</taxon>
        <taxon>Clostridia</taxon>
        <taxon>Peptostreptococcales</taxon>
        <taxon>Anaerovoracaceae</taxon>
        <taxon>Anoxybacterium</taxon>
    </lineage>
</organism>
<protein>
    <submittedName>
        <fullName evidence="1">3-keto-5-aminohexanoate cleavage protein</fullName>
    </submittedName>
</protein>
<evidence type="ECO:0000313" key="2">
    <source>
        <dbReference type="Proteomes" id="UP000594014"/>
    </source>
</evidence>
<proteinExistence type="predicted"/>
<evidence type="ECO:0000313" key="1">
    <source>
        <dbReference type="EMBL" id="QOX64171.1"/>
    </source>
</evidence>
<dbReference type="EMBL" id="CP042469">
    <property type="protein sequence ID" value="QOX64171.1"/>
    <property type="molecule type" value="Genomic_DNA"/>
</dbReference>
<dbReference type="Proteomes" id="UP000594014">
    <property type="component" value="Chromosome"/>
</dbReference>
<name>A0ACD1ADB4_9FIRM</name>
<keyword evidence="2" id="KW-1185">Reference proteome</keyword>
<accession>A0ACD1ADB4</accession>
<gene>
    <name evidence="1" type="ORF">FRZ06_12895</name>
</gene>